<dbReference type="EMBL" id="CP101873">
    <property type="protein sequence ID" value="WMT07474.1"/>
    <property type="molecule type" value="Genomic_DNA"/>
</dbReference>
<dbReference type="SUPFAM" id="SSF56524">
    <property type="entry name" value="Oxidoreductase molybdopterin-binding domain"/>
    <property type="match status" value="1"/>
</dbReference>
<dbReference type="InterPro" id="IPR000572">
    <property type="entry name" value="OxRdtase_Mopterin-bd_dom"/>
</dbReference>
<protein>
    <submittedName>
        <fullName evidence="3">Molybdopterin-dependent oxidoreductase</fullName>
    </submittedName>
</protein>
<evidence type="ECO:0000313" key="4">
    <source>
        <dbReference type="Proteomes" id="UP001224926"/>
    </source>
</evidence>
<evidence type="ECO:0000259" key="1">
    <source>
        <dbReference type="Pfam" id="PF00174"/>
    </source>
</evidence>
<dbReference type="InterPro" id="IPR036374">
    <property type="entry name" value="OxRdtase_Mopterin-bd_sf"/>
</dbReference>
<dbReference type="GeneID" id="84216092"/>
<sequence>MADLRQFDVPESVDPDEWRLSVTGAVRHPTDFALEDLTSLPLETDTDDFACAEGWVAEGLSWRGVRVARLLERVEPADASAYALVDGMDEGYACAFPLERLSEAVLAVALDGDALPVEHGGPARLVPTGEAADCWESIKWVREIEVRETEPTADDTAKDVALSRLE</sequence>
<dbReference type="Gene3D" id="3.90.420.10">
    <property type="entry name" value="Oxidoreductase, molybdopterin-binding domain"/>
    <property type="match status" value="1"/>
</dbReference>
<evidence type="ECO:0000313" key="3">
    <source>
        <dbReference type="EMBL" id="WMT08106.1"/>
    </source>
</evidence>
<dbReference type="EMBL" id="CP101873">
    <property type="protein sequence ID" value="WMT08106.1"/>
    <property type="molecule type" value="Genomic_DNA"/>
</dbReference>
<name>A0AAF0PBJ4_9EURY</name>
<dbReference type="PANTHER" id="PTHR43032">
    <property type="entry name" value="PROTEIN-METHIONINE-SULFOXIDE REDUCTASE"/>
    <property type="match status" value="1"/>
</dbReference>
<dbReference type="Pfam" id="PF00174">
    <property type="entry name" value="Oxidored_molyb"/>
    <property type="match status" value="1"/>
</dbReference>
<dbReference type="CDD" id="cd00321">
    <property type="entry name" value="SO_family_Moco"/>
    <property type="match status" value="1"/>
</dbReference>
<dbReference type="GeneID" id="39864571"/>
<dbReference type="AlphaFoldDB" id="A0AAF0PBJ4"/>
<keyword evidence="4" id="KW-1185">Reference proteome</keyword>
<dbReference type="RefSeq" id="WP_049966697.1">
    <property type="nucleotide sequence ID" value="NZ_CP101873.1"/>
</dbReference>
<proteinExistence type="predicted"/>
<dbReference type="Proteomes" id="UP001224926">
    <property type="component" value="Chromosome"/>
</dbReference>
<organism evidence="3 4">
    <name type="scientific">Natrinema thermotolerans</name>
    <dbReference type="NCBI Taxonomy" id="121872"/>
    <lineage>
        <taxon>Archaea</taxon>
        <taxon>Methanobacteriati</taxon>
        <taxon>Methanobacteriota</taxon>
        <taxon>Stenosarchaea group</taxon>
        <taxon>Halobacteria</taxon>
        <taxon>Halobacteriales</taxon>
        <taxon>Natrialbaceae</taxon>
        <taxon>Natrinema</taxon>
    </lineage>
</organism>
<evidence type="ECO:0000313" key="2">
    <source>
        <dbReference type="EMBL" id="WMT07474.1"/>
    </source>
</evidence>
<reference evidence="3 4" key="1">
    <citation type="submission" date="2022-07" db="EMBL/GenBank/DDBJ databases">
        <title>Two temperate virus in Haloterrigena jeotgali A29.</title>
        <authorList>
            <person name="Deng X."/>
        </authorList>
    </citation>
    <scope>NUCLEOTIDE SEQUENCE [LARGE SCALE GENOMIC DNA]</scope>
    <source>
        <strain evidence="3 4">A29</strain>
    </source>
</reference>
<feature type="domain" description="Oxidoreductase molybdopterin-binding" evidence="1">
    <location>
        <begin position="8"/>
        <end position="151"/>
    </location>
</feature>
<accession>A0AAF0PBJ4</accession>
<gene>
    <name evidence="3" type="ORF">NP511_00375</name>
    <name evidence="2" type="ORF">NP511_19090</name>
</gene>